<reference evidence="4 5" key="1">
    <citation type="submission" date="2020-12" db="EMBL/GenBank/DDBJ databases">
        <title>Complete genome sequence of Burkholderia anthina BJQ0011.</title>
        <authorList>
            <person name="Xu Y."/>
        </authorList>
    </citation>
    <scope>NUCLEOTIDE SEQUENCE [LARGE SCALE GENOMIC DNA]</scope>
    <source>
        <strain evidence="4 5">BJQ0011</strain>
    </source>
</reference>
<feature type="domain" description="Tle cognate immunity protein 4 C-terminal" evidence="2">
    <location>
        <begin position="179"/>
        <end position="344"/>
    </location>
</feature>
<dbReference type="Pfam" id="PF18426">
    <property type="entry name" value="Tli4_C"/>
    <property type="match status" value="1"/>
</dbReference>
<dbReference type="InterPro" id="IPR040761">
    <property type="entry name" value="Tli4_N"/>
</dbReference>
<evidence type="ECO:0008006" key="6">
    <source>
        <dbReference type="Google" id="ProtNLM"/>
    </source>
</evidence>
<accession>A0A7T6VHA0</accession>
<dbReference type="KEGG" id="bann:JFN94_06410"/>
<keyword evidence="1" id="KW-0732">Signal</keyword>
<feature type="chain" id="PRO_5032670176" description="Lipoprotein" evidence="1">
    <location>
        <begin position="22"/>
        <end position="346"/>
    </location>
</feature>
<evidence type="ECO:0000259" key="3">
    <source>
        <dbReference type="Pfam" id="PF18443"/>
    </source>
</evidence>
<dbReference type="InterPro" id="IPR041290">
    <property type="entry name" value="Tli4_C"/>
</dbReference>
<dbReference type="EMBL" id="CP066769">
    <property type="protein sequence ID" value="QQK03791.1"/>
    <property type="molecule type" value="Genomic_DNA"/>
</dbReference>
<protein>
    <recommendedName>
        <fullName evidence="6">Lipoprotein</fullName>
    </recommendedName>
</protein>
<dbReference type="AlphaFoldDB" id="A0A7T6VHA0"/>
<feature type="domain" description="Tle cognate immunity protein 4 N-terminal" evidence="3">
    <location>
        <begin position="37"/>
        <end position="151"/>
    </location>
</feature>
<name>A0A7T6VHA0_9BURK</name>
<evidence type="ECO:0000313" key="5">
    <source>
        <dbReference type="Proteomes" id="UP000596205"/>
    </source>
</evidence>
<evidence type="ECO:0000256" key="1">
    <source>
        <dbReference type="SAM" id="SignalP"/>
    </source>
</evidence>
<dbReference type="Proteomes" id="UP000596205">
    <property type="component" value="Chromosome 1"/>
</dbReference>
<organism evidence="4 5">
    <name type="scientific">Burkholderia anthina</name>
    <dbReference type="NCBI Taxonomy" id="179879"/>
    <lineage>
        <taxon>Bacteria</taxon>
        <taxon>Pseudomonadati</taxon>
        <taxon>Pseudomonadota</taxon>
        <taxon>Betaproteobacteria</taxon>
        <taxon>Burkholderiales</taxon>
        <taxon>Burkholderiaceae</taxon>
        <taxon>Burkholderia</taxon>
        <taxon>Burkholderia cepacia complex</taxon>
    </lineage>
</organism>
<feature type="signal peptide" evidence="1">
    <location>
        <begin position="1"/>
        <end position="21"/>
    </location>
</feature>
<sequence length="346" mass="38219">MLKHISTILLLAAGICASSNAFSRESTMTNPLLSKSRPWCIGRFVFDRPVSSEISNQDYEIRGEKIDVKHNASIAEYSGKVKNLSERLTRSKRTNPGTGAEVNHAWLEKEFSPRQNSRVFVYQEYSAKVGLDFKTEGYLFDGSNLFHTTSGIGADAIGHVEGIYSDIYHRIKARDNWSVPTESGFCFDGGIVTGSSTDTEEVSQSFALMPERRPALLVIQMRDSVKQDRDPAASLLKTLPDLRAKLDAVGGHYRILRQGHRKIADMDAEEVLFEIKDGGVTEYRFSLLAPGDPSTLAKPHTSIQMILGDISSQEPAEERTSPVDEAGALQAWDALVNSLRLRPGAV</sequence>
<proteinExistence type="predicted"/>
<gene>
    <name evidence="4" type="ORF">JFN94_06410</name>
</gene>
<evidence type="ECO:0000259" key="2">
    <source>
        <dbReference type="Pfam" id="PF18426"/>
    </source>
</evidence>
<dbReference type="RefSeq" id="WP_199568650.1">
    <property type="nucleotide sequence ID" value="NZ_CP066769.1"/>
</dbReference>
<evidence type="ECO:0000313" key="4">
    <source>
        <dbReference type="EMBL" id="QQK03791.1"/>
    </source>
</evidence>
<dbReference type="Pfam" id="PF18443">
    <property type="entry name" value="Tli4_N"/>
    <property type="match status" value="1"/>
</dbReference>